<sequence>MSSTISDKVLKFPYVSLVHALRDLSGVARNETEGKTVDRSRTGLWLRSLLAIYDIDDMNRLDLAWWQLDALAEADRFLAARPQARVFEYGSGASTLWLARRAASVTSVEHDGAWHRRVSGMLGSYPHVTLLHVPGAIVGEATSAYGSGKGNAAGLDFRDYAHAIDGQGRFDMIVIDGRCRERCLDLARRHLAPGGIILFDNSNRRRYQKALANCGLAAKRYAGLTACLPYPDETTILSAP</sequence>
<gene>
    <name evidence="1" type="ORF">HDIA_4532</name>
</gene>
<evidence type="ECO:0000313" key="1">
    <source>
        <dbReference type="EMBL" id="SON58073.1"/>
    </source>
</evidence>
<dbReference type="EMBL" id="LT960614">
    <property type="protein sequence ID" value="SON58073.1"/>
    <property type="molecule type" value="Genomic_DNA"/>
</dbReference>
<evidence type="ECO:0008006" key="3">
    <source>
        <dbReference type="Google" id="ProtNLM"/>
    </source>
</evidence>
<dbReference type="Gene3D" id="3.40.50.150">
    <property type="entry name" value="Vaccinia Virus protein VP39"/>
    <property type="match status" value="1"/>
</dbReference>
<dbReference type="KEGG" id="hdi:HDIA_4532"/>
<name>A0A2C9DCW1_9HYPH</name>
<dbReference type="OrthoDB" id="938855at2"/>
<protein>
    <recommendedName>
        <fullName evidence="3">O-methyltransferase</fullName>
    </recommendedName>
</protein>
<accession>A0A2C9DCW1</accession>
<dbReference type="SUPFAM" id="SSF53335">
    <property type="entry name" value="S-adenosyl-L-methionine-dependent methyltransferases"/>
    <property type="match status" value="1"/>
</dbReference>
<dbReference type="InterPro" id="IPR029063">
    <property type="entry name" value="SAM-dependent_MTases_sf"/>
</dbReference>
<proteinExistence type="predicted"/>
<dbReference type="Pfam" id="PF13578">
    <property type="entry name" value="Methyltransf_24"/>
    <property type="match status" value="1"/>
</dbReference>
<dbReference type="AlphaFoldDB" id="A0A2C9DCW1"/>
<dbReference type="RefSeq" id="WP_099558244.1">
    <property type="nucleotide sequence ID" value="NZ_LT960614.1"/>
</dbReference>
<organism evidence="1 2">
    <name type="scientific">Hartmannibacter diazotrophicus</name>
    <dbReference type="NCBI Taxonomy" id="1482074"/>
    <lineage>
        <taxon>Bacteria</taxon>
        <taxon>Pseudomonadati</taxon>
        <taxon>Pseudomonadota</taxon>
        <taxon>Alphaproteobacteria</taxon>
        <taxon>Hyphomicrobiales</taxon>
        <taxon>Pleomorphomonadaceae</taxon>
        <taxon>Hartmannibacter</taxon>
    </lineage>
</organism>
<evidence type="ECO:0000313" key="2">
    <source>
        <dbReference type="Proteomes" id="UP000223606"/>
    </source>
</evidence>
<keyword evidence="2" id="KW-1185">Reference proteome</keyword>
<dbReference type="Proteomes" id="UP000223606">
    <property type="component" value="Chromosome 1"/>
</dbReference>
<reference evidence="2" key="1">
    <citation type="submission" date="2017-09" db="EMBL/GenBank/DDBJ databases">
        <title>Genome sequence of Nannocystis excedens DSM 71.</title>
        <authorList>
            <person name="Blom J."/>
        </authorList>
    </citation>
    <scope>NUCLEOTIDE SEQUENCE [LARGE SCALE GENOMIC DNA]</scope>
    <source>
        <strain evidence="2">type strain: E19</strain>
    </source>
</reference>